<accession>A0A9N7V381</accession>
<dbReference type="EMBL" id="CADEAL010003424">
    <property type="protein sequence ID" value="CAB1444694.1"/>
    <property type="molecule type" value="Genomic_DNA"/>
</dbReference>
<dbReference type="AlphaFoldDB" id="A0A9N7V381"/>
<name>A0A9N7V381_PLEPL</name>
<comment type="caution">
    <text evidence="1">The sequence shown here is derived from an EMBL/GenBank/DDBJ whole genome shotgun (WGS) entry which is preliminary data.</text>
</comment>
<evidence type="ECO:0000313" key="2">
    <source>
        <dbReference type="Proteomes" id="UP001153269"/>
    </source>
</evidence>
<reference evidence="1" key="1">
    <citation type="submission" date="2020-03" db="EMBL/GenBank/DDBJ databases">
        <authorList>
            <person name="Weist P."/>
        </authorList>
    </citation>
    <scope>NUCLEOTIDE SEQUENCE</scope>
</reference>
<organism evidence="1 2">
    <name type="scientific">Pleuronectes platessa</name>
    <name type="common">European plaice</name>
    <dbReference type="NCBI Taxonomy" id="8262"/>
    <lineage>
        <taxon>Eukaryota</taxon>
        <taxon>Metazoa</taxon>
        <taxon>Chordata</taxon>
        <taxon>Craniata</taxon>
        <taxon>Vertebrata</taxon>
        <taxon>Euteleostomi</taxon>
        <taxon>Actinopterygii</taxon>
        <taxon>Neopterygii</taxon>
        <taxon>Teleostei</taxon>
        <taxon>Neoteleostei</taxon>
        <taxon>Acanthomorphata</taxon>
        <taxon>Carangaria</taxon>
        <taxon>Pleuronectiformes</taxon>
        <taxon>Pleuronectoidei</taxon>
        <taxon>Pleuronectidae</taxon>
        <taxon>Pleuronectes</taxon>
    </lineage>
</organism>
<dbReference type="Proteomes" id="UP001153269">
    <property type="component" value="Unassembled WGS sequence"/>
</dbReference>
<evidence type="ECO:0000313" key="1">
    <source>
        <dbReference type="EMBL" id="CAB1444694.1"/>
    </source>
</evidence>
<gene>
    <name evidence="1" type="ORF">PLEPLA_LOCUS32412</name>
</gene>
<protein>
    <submittedName>
        <fullName evidence="1">Uncharacterized protein</fullName>
    </submittedName>
</protein>
<proteinExistence type="predicted"/>
<sequence length="169" mass="19114">MQQPDIVMSLRTELLQANKKIMALKQWRIALFHHRKQAFNAFVCAHAYTAARILPYSSLFMHPHAHTVQSADIVVPGSMGHHQEPSVLLNVILAIQTATVERDRICREREEGRDCWDSNRGPAAQGMKPACSTIWNKRRAAALRPEQGVDCTFSDPVISLDRLHIPDQL</sequence>
<keyword evidence="2" id="KW-1185">Reference proteome</keyword>